<feature type="transmembrane region" description="Helical" evidence="8">
    <location>
        <begin position="184"/>
        <end position="207"/>
    </location>
</feature>
<gene>
    <name evidence="9" type="ORF">I8J30_24100</name>
</gene>
<dbReference type="PANTHER" id="PTHR34975">
    <property type="entry name" value="SPORE GERMINATION PROTEIN A2"/>
    <property type="match status" value="1"/>
</dbReference>
<dbReference type="EMBL" id="JAGKSP010000012">
    <property type="protein sequence ID" value="MBP3965806.1"/>
    <property type="molecule type" value="Genomic_DNA"/>
</dbReference>
<feature type="transmembrane region" description="Helical" evidence="8">
    <location>
        <begin position="147"/>
        <end position="164"/>
    </location>
</feature>
<reference evidence="9 10" key="1">
    <citation type="submission" date="2021-04" db="EMBL/GenBank/DDBJ databases">
        <title>Paenibacillus sp. DLE-14 whole genome sequence.</title>
        <authorList>
            <person name="Ham Y.J."/>
        </authorList>
    </citation>
    <scope>NUCLEOTIDE SEQUENCE [LARGE SCALE GENOMIC DNA]</scope>
    <source>
        <strain evidence="9 10">DLE-14</strain>
    </source>
</reference>
<feature type="transmembrane region" description="Helical" evidence="8">
    <location>
        <begin position="306"/>
        <end position="326"/>
    </location>
</feature>
<dbReference type="Gene3D" id="1.20.1740.10">
    <property type="entry name" value="Amino acid/polyamine transporter I"/>
    <property type="match status" value="1"/>
</dbReference>
<keyword evidence="7 8" id="KW-0472">Membrane</keyword>
<evidence type="ECO:0000313" key="9">
    <source>
        <dbReference type="EMBL" id="MBP3965806.1"/>
    </source>
</evidence>
<evidence type="ECO:0000256" key="1">
    <source>
        <dbReference type="ARBA" id="ARBA00004141"/>
    </source>
</evidence>
<dbReference type="PANTHER" id="PTHR34975:SF2">
    <property type="entry name" value="SPORE GERMINATION PROTEIN A2"/>
    <property type="match status" value="1"/>
</dbReference>
<comment type="subcellular location">
    <subcellularLocation>
        <location evidence="1">Membrane</location>
        <topology evidence="1">Multi-pass membrane protein</topology>
    </subcellularLocation>
</comment>
<evidence type="ECO:0000256" key="4">
    <source>
        <dbReference type="ARBA" id="ARBA00022544"/>
    </source>
</evidence>
<feature type="transmembrane region" description="Helical" evidence="8">
    <location>
        <begin position="113"/>
        <end position="135"/>
    </location>
</feature>
<evidence type="ECO:0000256" key="6">
    <source>
        <dbReference type="ARBA" id="ARBA00022989"/>
    </source>
</evidence>
<protein>
    <submittedName>
        <fullName evidence="9">Endospore germination permease</fullName>
    </submittedName>
</protein>
<feature type="transmembrane region" description="Helical" evidence="8">
    <location>
        <begin position="270"/>
        <end position="294"/>
    </location>
</feature>
<evidence type="ECO:0000256" key="5">
    <source>
        <dbReference type="ARBA" id="ARBA00022692"/>
    </source>
</evidence>
<evidence type="ECO:0000256" key="7">
    <source>
        <dbReference type="ARBA" id="ARBA00023136"/>
    </source>
</evidence>
<dbReference type="NCBIfam" id="TIGR00912">
    <property type="entry name" value="2A0309"/>
    <property type="match status" value="1"/>
</dbReference>
<comment type="similarity">
    <text evidence="2">Belongs to the amino acid-polyamine-organocation (APC) superfamily. Spore germination protein (SGP) (TC 2.A.3.9) family.</text>
</comment>
<feature type="transmembrane region" description="Helical" evidence="8">
    <location>
        <begin position="219"/>
        <end position="240"/>
    </location>
</feature>
<evidence type="ECO:0000313" key="10">
    <source>
        <dbReference type="Proteomes" id="UP000673394"/>
    </source>
</evidence>
<keyword evidence="10" id="KW-1185">Reference proteome</keyword>
<evidence type="ECO:0000256" key="3">
    <source>
        <dbReference type="ARBA" id="ARBA00022448"/>
    </source>
</evidence>
<keyword evidence="5 8" id="KW-0812">Transmembrane</keyword>
<dbReference type="InterPro" id="IPR004761">
    <property type="entry name" value="Spore_GerAB"/>
</dbReference>
<feature type="transmembrane region" description="Helical" evidence="8">
    <location>
        <begin position="81"/>
        <end position="101"/>
    </location>
</feature>
<name>A0ABS5CIX7_9BACL</name>
<dbReference type="Pfam" id="PF03845">
    <property type="entry name" value="Spore_permease"/>
    <property type="match status" value="1"/>
</dbReference>
<dbReference type="RefSeq" id="WP_210662469.1">
    <property type="nucleotide sequence ID" value="NZ_JAGKSP010000012.1"/>
</dbReference>
<accession>A0ABS5CIX7</accession>
<dbReference type="Proteomes" id="UP000673394">
    <property type="component" value="Unassembled WGS sequence"/>
</dbReference>
<keyword evidence="4" id="KW-0309">Germination</keyword>
<proteinExistence type="inferred from homology"/>
<keyword evidence="6 8" id="KW-1133">Transmembrane helix</keyword>
<evidence type="ECO:0000256" key="8">
    <source>
        <dbReference type="SAM" id="Phobius"/>
    </source>
</evidence>
<keyword evidence="3" id="KW-0813">Transport</keyword>
<comment type="caution">
    <text evidence="9">The sequence shown here is derived from an EMBL/GenBank/DDBJ whole genome shotgun (WGS) entry which is preliminary data.</text>
</comment>
<sequence>MMEKGRISPLQLAFLMHPYILATLVLSAPSISMVTAGRDMWATPILAGLPACMIIGVMVALHLRYPNKTFIEYIETILGRYLGKSLALIYVVSIIYTNAMVLRQYGEFIATTFLIQTPMIVIVICLMIVCAYALYMGLEAWARAAQLLIPIALIIILAMLIIMIPDMKWKEMYPVMEYGPLPLLRGSILPASWFSQYFIISMFLPYLTKNKGKALKWSLISVASVTMTLVLINVSILFMFGNLSKAFNYPFLVAVRYISLSDFLEHIESLLMATWLIGIFIKVTVNFYGTVLWTAQFLKLPNYRTIIAPIGLLVILVSIWCAPNYQMLRQVLGTSVPVYTFLFQLFVPALLLLIAILKGRNSHES</sequence>
<feature type="transmembrane region" description="Helical" evidence="8">
    <location>
        <begin position="40"/>
        <end position="61"/>
    </location>
</feature>
<feature type="transmembrane region" description="Helical" evidence="8">
    <location>
        <begin position="338"/>
        <end position="357"/>
    </location>
</feature>
<evidence type="ECO:0000256" key="2">
    <source>
        <dbReference type="ARBA" id="ARBA00007998"/>
    </source>
</evidence>
<organism evidence="9 10">
    <name type="scientific">Paenibacillus lignilyticus</name>
    <dbReference type="NCBI Taxonomy" id="1172615"/>
    <lineage>
        <taxon>Bacteria</taxon>
        <taxon>Bacillati</taxon>
        <taxon>Bacillota</taxon>
        <taxon>Bacilli</taxon>
        <taxon>Bacillales</taxon>
        <taxon>Paenibacillaceae</taxon>
        <taxon>Paenibacillus</taxon>
    </lineage>
</organism>
<feature type="transmembrane region" description="Helical" evidence="8">
    <location>
        <begin position="12"/>
        <end position="34"/>
    </location>
</feature>